<dbReference type="GO" id="GO:0016491">
    <property type="term" value="F:oxidoreductase activity"/>
    <property type="evidence" value="ECO:0007669"/>
    <property type="project" value="UniProtKB-KW"/>
</dbReference>
<accession>A0A0R2HHB2</accession>
<proteinExistence type="inferred from homology"/>
<evidence type="ECO:0000256" key="1">
    <source>
        <dbReference type="ARBA" id="ARBA00001917"/>
    </source>
</evidence>
<dbReference type="PANTHER" id="PTHR43673">
    <property type="entry name" value="NAD(P)H NITROREDUCTASE YDGI-RELATED"/>
    <property type="match status" value="1"/>
</dbReference>
<dbReference type="InterPro" id="IPR029479">
    <property type="entry name" value="Nitroreductase"/>
</dbReference>
<evidence type="ECO:0000313" key="7">
    <source>
        <dbReference type="EMBL" id="KRN49685.1"/>
    </source>
</evidence>
<dbReference type="Gene3D" id="3.40.109.10">
    <property type="entry name" value="NADH Oxidase"/>
    <property type="match status" value="1"/>
</dbReference>
<dbReference type="InterPro" id="IPR000415">
    <property type="entry name" value="Nitroreductase-like"/>
</dbReference>
<keyword evidence="8" id="KW-1185">Reference proteome</keyword>
<keyword evidence="5" id="KW-0560">Oxidoreductase</keyword>
<evidence type="ECO:0000256" key="4">
    <source>
        <dbReference type="ARBA" id="ARBA00022643"/>
    </source>
</evidence>
<dbReference type="PANTHER" id="PTHR43673:SF2">
    <property type="entry name" value="NITROREDUCTASE"/>
    <property type="match status" value="1"/>
</dbReference>
<evidence type="ECO:0000256" key="3">
    <source>
        <dbReference type="ARBA" id="ARBA00022630"/>
    </source>
</evidence>
<dbReference type="PATRIC" id="fig|1410657.5.peg.965"/>
<reference evidence="7 8" key="1">
    <citation type="journal article" date="2015" name="Genome Announc.">
        <title>Expanding the biotechnology potential of lactobacilli through comparative genomics of 213 strains and associated genera.</title>
        <authorList>
            <person name="Sun Z."/>
            <person name="Harris H.M."/>
            <person name="McCann A."/>
            <person name="Guo C."/>
            <person name="Argimon S."/>
            <person name="Zhang W."/>
            <person name="Yang X."/>
            <person name="Jeffery I.B."/>
            <person name="Cooney J.C."/>
            <person name="Kagawa T.F."/>
            <person name="Liu W."/>
            <person name="Song Y."/>
            <person name="Salvetti E."/>
            <person name="Wrobel A."/>
            <person name="Rasinkangas P."/>
            <person name="Parkhill J."/>
            <person name="Rea M.C."/>
            <person name="O'Sullivan O."/>
            <person name="Ritari J."/>
            <person name="Douillard F.P."/>
            <person name="Paul Ross R."/>
            <person name="Yang R."/>
            <person name="Briner A.E."/>
            <person name="Felis G.E."/>
            <person name="de Vos W.M."/>
            <person name="Barrangou R."/>
            <person name="Klaenhammer T.R."/>
            <person name="Caufield P.W."/>
            <person name="Cui Y."/>
            <person name="Zhang H."/>
            <person name="O'Toole P.W."/>
        </authorList>
    </citation>
    <scope>NUCLEOTIDE SEQUENCE [LARGE SCALE GENOMIC DNA]</scope>
    <source>
        <strain evidence="7 8">DSM 20405</strain>
    </source>
</reference>
<evidence type="ECO:0000259" key="6">
    <source>
        <dbReference type="Pfam" id="PF00881"/>
    </source>
</evidence>
<organism evidence="7 8">
    <name type="scientific">Kandleria vitulina DSM 20405</name>
    <dbReference type="NCBI Taxonomy" id="1410657"/>
    <lineage>
        <taxon>Bacteria</taxon>
        <taxon>Bacillati</taxon>
        <taxon>Bacillota</taxon>
        <taxon>Erysipelotrichia</taxon>
        <taxon>Erysipelotrichales</taxon>
        <taxon>Coprobacillaceae</taxon>
        <taxon>Kandleria</taxon>
    </lineage>
</organism>
<comment type="caution">
    <text evidence="7">The sequence shown here is derived from an EMBL/GenBank/DDBJ whole genome shotgun (WGS) entry which is preliminary data.</text>
</comment>
<dbReference type="RefSeq" id="WP_031590138.1">
    <property type="nucleotide sequence ID" value="NZ_JQBL01000023.1"/>
</dbReference>
<keyword evidence="3" id="KW-0285">Flavoprotein</keyword>
<name>A0A0R2HHB2_9FIRM</name>
<dbReference type="CDD" id="cd20609">
    <property type="entry name" value="nitroreductase"/>
    <property type="match status" value="1"/>
</dbReference>
<evidence type="ECO:0000256" key="2">
    <source>
        <dbReference type="ARBA" id="ARBA00007118"/>
    </source>
</evidence>
<dbReference type="EMBL" id="JQBL01000023">
    <property type="protein sequence ID" value="KRN49685.1"/>
    <property type="molecule type" value="Genomic_DNA"/>
</dbReference>
<comment type="similarity">
    <text evidence="2">Belongs to the nitroreductase family.</text>
</comment>
<feature type="domain" description="Nitroreductase" evidence="6">
    <location>
        <begin position="68"/>
        <end position="147"/>
    </location>
</feature>
<keyword evidence="4" id="KW-0288">FMN</keyword>
<feature type="domain" description="Nitroreductase" evidence="6">
    <location>
        <begin position="7"/>
        <end position="63"/>
    </location>
</feature>
<dbReference type="AlphaFoldDB" id="A0A0R2HHB2"/>
<dbReference type="Proteomes" id="UP000051841">
    <property type="component" value="Unassembled WGS sequence"/>
</dbReference>
<gene>
    <name evidence="7" type="ORF">IV49_GL000927</name>
</gene>
<evidence type="ECO:0000313" key="8">
    <source>
        <dbReference type="Proteomes" id="UP000051841"/>
    </source>
</evidence>
<dbReference type="SUPFAM" id="SSF55469">
    <property type="entry name" value="FMN-dependent nitroreductase-like"/>
    <property type="match status" value="1"/>
</dbReference>
<protein>
    <submittedName>
        <fullName evidence="7">Nitroreductase family protein</fullName>
    </submittedName>
</protein>
<sequence length="171" mass="19355">MEYKELIKERYSVRSLDGTKVVEEEKINAILEAAQVAPTAVNKQPFHIWIIRSEDNISKLCEASRFDFGAKLFFVVGSDAKNAWVRKYDQKNYADIDASIVATHMMLKIHDLGLGSTWVGAFDAPKVKELFPEMADYELVAIFPVGYLASDAEPSPRHGLRREISDFVDEL</sequence>
<dbReference type="Pfam" id="PF00881">
    <property type="entry name" value="Nitroreductase"/>
    <property type="match status" value="2"/>
</dbReference>
<evidence type="ECO:0000256" key="5">
    <source>
        <dbReference type="ARBA" id="ARBA00023002"/>
    </source>
</evidence>
<comment type="cofactor">
    <cofactor evidence="1">
        <name>FMN</name>
        <dbReference type="ChEBI" id="CHEBI:58210"/>
    </cofactor>
</comment>